<proteinExistence type="predicted"/>
<dbReference type="EMBL" id="CM009757">
    <property type="protein sequence ID" value="PUZ36576.1"/>
    <property type="molecule type" value="Genomic_DNA"/>
</dbReference>
<dbReference type="Gramene" id="PUZ36576">
    <property type="protein sequence ID" value="PUZ36576"/>
    <property type="gene ID" value="GQ55_9G049400"/>
</dbReference>
<protein>
    <submittedName>
        <fullName evidence="2">Uncharacterized protein</fullName>
    </submittedName>
</protein>
<dbReference type="Proteomes" id="UP000244336">
    <property type="component" value="Chromosome 9"/>
</dbReference>
<gene>
    <name evidence="2" type="ORF">GQ55_9G049400</name>
</gene>
<name>A0A2T7BZS2_9POAL</name>
<sequence length="181" mass="19029">MAPWVALADRLTGSILRSGFPWGPSSAQQNRGALKKLNIPRPRPRREHRPLPSNLLAVHSTGVCPVRRPAAHPTASAPIASRIPPPRHATGNPGNADPIAAFLAASAPPREPTRPGLAFFTDLALATVLGGRRGVRRAAPSEGATISRTVPGARSGSTSGIDRQLIVSHLGALDLGQFYFV</sequence>
<evidence type="ECO:0000313" key="2">
    <source>
        <dbReference type="EMBL" id="PUZ36576.1"/>
    </source>
</evidence>
<reference evidence="2 3" key="1">
    <citation type="submission" date="2018-04" db="EMBL/GenBank/DDBJ databases">
        <title>WGS assembly of Panicum hallii var. hallii HAL2.</title>
        <authorList>
            <person name="Lovell J."/>
            <person name="Jenkins J."/>
            <person name="Lowry D."/>
            <person name="Mamidi S."/>
            <person name="Sreedasyam A."/>
            <person name="Weng X."/>
            <person name="Barry K."/>
            <person name="Bonette J."/>
            <person name="Campitelli B."/>
            <person name="Daum C."/>
            <person name="Gordon S."/>
            <person name="Gould B."/>
            <person name="Lipzen A."/>
            <person name="MacQueen A."/>
            <person name="Palacio-Mejia J."/>
            <person name="Plott C."/>
            <person name="Shakirov E."/>
            <person name="Shu S."/>
            <person name="Yoshinaga Y."/>
            <person name="Zane M."/>
            <person name="Rokhsar D."/>
            <person name="Grimwood J."/>
            <person name="Schmutz J."/>
            <person name="Juenger T."/>
        </authorList>
    </citation>
    <scope>NUCLEOTIDE SEQUENCE [LARGE SCALE GENOMIC DNA]</scope>
    <source>
        <strain evidence="3">cv. HAL2</strain>
    </source>
</reference>
<feature type="region of interest" description="Disordered" evidence="1">
    <location>
        <begin position="66"/>
        <end position="97"/>
    </location>
</feature>
<organism evidence="2 3">
    <name type="scientific">Panicum hallii var. hallii</name>
    <dbReference type="NCBI Taxonomy" id="1504633"/>
    <lineage>
        <taxon>Eukaryota</taxon>
        <taxon>Viridiplantae</taxon>
        <taxon>Streptophyta</taxon>
        <taxon>Embryophyta</taxon>
        <taxon>Tracheophyta</taxon>
        <taxon>Spermatophyta</taxon>
        <taxon>Magnoliopsida</taxon>
        <taxon>Liliopsida</taxon>
        <taxon>Poales</taxon>
        <taxon>Poaceae</taxon>
        <taxon>PACMAD clade</taxon>
        <taxon>Panicoideae</taxon>
        <taxon>Panicodae</taxon>
        <taxon>Paniceae</taxon>
        <taxon>Panicinae</taxon>
        <taxon>Panicum</taxon>
        <taxon>Panicum sect. Panicum</taxon>
    </lineage>
</organism>
<accession>A0A2T7BZS2</accession>
<keyword evidence="3" id="KW-1185">Reference proteome</keyword>
<evidence type="ECO:0000256" key="1">
    <source>
        <dbReference type="SAM" id="MobiDB-lite"/>
    </source>
</evidence>
<evidence type="ECO:0000313" key="3">
    <source>
        <dbReference type="Proteomes" id="UP000244336"/>
    </source>
</evidence>
<dbReference type="AlphaFoldDB" id="A0A2T7BZS2"/>